<organism evidence="2 3">
    <name type="scientific">Streptomyces canus</name>
    <dbReference type="NCBI Taxonomy" id="58343"/>
    <lineage>
        <taxon>Bacteria</taxon>
        <taxon>Bacillati</taxon>
        <taxon>Actinomycetota</taxon>
        <taxon>Actinomycetes</taxon>
        <taxon>Kitasatosporales</taxon>
        <taxon>Streptomycetaceae</taxon>
        <taxon>Streptomyces</taxon>
        <taxon>Streptomyces aurantiacus group</taxon>
    </lineage>
</organism>
<dbReference type="SUPFAM" id="SSF52096">
    <property type="entry name" value="ClpP/crotonase"/>
    <property type="match status" value="1"/>
</dbReference>
<dbReference type="AlphaFoldDB" id="A0AAW8FBQ4"/>
<evidence type="ECO:0000313" key="2">
    <source>
        <dbReference type="EMBL" id="MDQ0906590.1"/>
    </source>
</evidence>
<dbReference type="InterPro" id="IPR029045">
    <property type="entry name" value="ClpP/crotonase-like_dom_sf"/>
</dbReference>
<sequence>MVCVRPSACRTWRRHTADLRPSNTAGGDESSSRSRPHQPCADRGAGRTLGSVSRLVPDPDLDSTALALAVEFAEEPTKVFTPAKRLLSAGERNALRQHLEEEARLIAALPDGEPARTRRTTSFLPARTAGGV</sequence>
<proteinExistence type="predicted"/>
<evidence type="ECO:0000256" key="1">
    <source>
        <dbReference type="SAM" id="MobiDB-lite"/>
    </source>
</evidence>
<dbReference type="Gene3D" id="3.90.226.10">
    <property type="entry name" value="2-enoyl-CoA Hydratase, Chain A, domain 1"/>
    <property type="match status" value="1"/>
</dbReference>
<gene>
    <name evidence="2" type="ORF">QFZ22_002575</name>
</gene>
<evidence type="ECO:0000313" key="3">
    <source>
        <dbReference type="Proteomes" id="UP001234216"/>
    </source>
</evidence>
<dbReference type="EMBL" id="JAUSZV010000005">
    <property type="protein sequence ID" value="MDQ0906590.1"/>
    <property type="molecule type" value="Genomic_DNA"/>
</dbReference>
<comment type="caution">
    <text evidence="2">The sequence shown here is derived from an EMBL/GenBank/DDBJ whole genome shotgun (WGS) entry which is preliminary data.</text>
</comment>
<name>A0AAW8FBQ4_9ACTN</name>
<accession>A0AAW8FBQ4</accession>
<dbReference type="RefSeq" id="WP_306974468.1">
    <property type="nucleotide sequence ID" value="NZ_JAUSZV010000005.1"/>
</dbReference>
<protein>
    <submittedName>
        <fullName evidence="2">Uncharacterized protein</fullName>
    </submittedName>
</protein>
<feature type="region of interest" description="Disordered" evidence="1">
    <location>
        <begin position="15"/>
        <end position="56"/>
    </location>
</feature>
<reference evidence="2" key="1">
    <citation type="submission" date="2023-07" db="EMBL/GenBank/DDBJ databases">
        <title>Comparative genomics of wheat-associated soil bacteria to identify genetic determinants of phenazine resistance.</title>
        <authorList>
            <person name="Mouncey N."/>
        </authorList>
    </citation>
    <scope>NUCLEOTIDE SEQUENCE</scope>
    <source>
        <strain evidence="2">V4I22</strain>
    </source>
</reference>
<dbReference type="Proteomes" id="UP001234216">
    <property type="component" value="Unassembled WGS sequence"/>
</dbReference>